<evidence type="ECO:0000313" key="2">
    <source>
        <dbReference type="Proteomes" id="UP001165287"/>
    </source>
</evidence>
<dbReference type="EMBL" id="JAIQUM010000007">
    <property type="protein sequence ID" value="MBZ5749563.1"/>
    <property type="molecule type" value="Genomic_DNA"/>
</dbReference>
<evidence type="ECO:0000313" key="1">
    <source>
        <dbReference type="EMBL" id="MBZ5749563.1"/>
    </source>
</evidence>
<name>A0ABS7UMM6_9BACI</name>
<accession>A0ABS7UMM6</accession>
<sequence length="139" mass="16751">MDNNNFYFISAVEENKNHPNIPRRKPKKIIPSRKKSILEQPEIPSRVPSLLDSVLRNRSMESVENEIIETWKELKSKYNDPSVLTDMIIDDLLNWMQLRKENRIFVYYKLLEQIKNHEDSEAKEEVIEDLYQQIDRYNK</sequence>
<dbReference type="RefSeq" id="WP_224137361.1">
    <property type="nucleotide sequence ID" value="NZ_JAIQUM010000007.1"/>
</dbReference>
<proteinExistence type="predicted"/>
<reference evidence="1" key="1">
    <citation type="submission" date="2024-05" db="EMBL/GenBank/DDBJ databases">
        <title>Metabacillus sp. nov., isolated from the rhizosphere soil of tomato plants.</title>
        <authorList>
            <person name="Ma R."/>
        </authorList>
    </citation>
    <scope>NUCLEOTIDE SEQUENCE</scope>
    <source>
        <strain evidence="1">DBTR6</strain>
    </source>
</reference>
<keyword evidence="2" id="KW-1185">Reference proteome</keyword>
<dbReference type="Proteomes" id="UP001165287">
    <property type="component" value="Unassembled WGS sequence"/>
</dbReference>
<gene>
    <name evidence="1" type="ORF">K9V48_04730</name>
</gene>
<organism evidence="1 2">
    <name type="scientific">Metabacillus rhizolycopersici</name>
    <dbReference type="NCBI Taxonomy" id="2875709"/>
    <lineage>
        <taxon>Bacteria</taxon>
        <taxon>Bacillati</taxon>
        <taxon>Bacillota</taxon>
        <taxon>Bacilli</taxon>
        <taxon>Bacillales</taxon>
        <taxon>Bacillaceae</taxon>
        <taxon>Metabacillus</taxon>
    </lineage>
</organism>
<comment type="caution">
    <text evidence="1">The sequence shown here is derived from an EMBL/GenBank/DDBJ whole genome shotgun (WGS) entry which is preliminary data.</text>
</comment>
<evidence type="ECO:0008006" key="3">
    <source>
        <dbReference type="Google" id="ProtNLM"/>
    </source>
</evidence>
<protein>
    <recommendedName>
        <fullName evidence="3">IDEAL domain-containing protein</fullName>
    </recommendedName>
</protein>